<comment type="function">
    <text evidence="9">Part of the tripartite ATP-independent periplasmic (TRAP) transport system.</text>
</comment>
<evidence type="ECO:0000313" key="12">
    <source>
        <dbReference type="Proteomes" id="UP000541136"/>
    </source>
</evidence>
<dbReference type="GO" id="GO:0015740">
    <property type="term" value="P:C4-dicarboxylate transport"/>
    <property type="evidence" value="ECO:0007669"/>
    <property type="project" value="TreeGrafter"/>
</dbReference>
<proteinExistence type="inferred from homology"/>
<feature type="transmembrane region" description="Helical" evidence="9">
    <location>
        <begin position="162"/>
        <end position="183"/>
    </location>
</feature>
<evidence type="ECO:0000256" key="1">
    <source>
        <dbReference type="ARBA" id="ARBA00004429"/>
    </source>
</evidence>
<comment type="similarity">
    <text evidence="8 9">Belongs to the TRAP transporter small permease family.</text>
</comment>
<evidence type="ECO:0000256" key="9">
    <source>
        <dbReference type="RuleBase" id="RU369079"/>
    </source>
</evidence>
<keyword evidence="4 9" id="KW-0997">Cell inner membrane</keyword>
<feature type="transmembrane region" description="Helical" evidence="9">
    <location>
        <begin position="40"/>
        <end position="64"/>
    </location>
</feature>
<evidence type="ECO:0000256" key="8">
    <source>
        <dbReference type="ARBA" id="ARBA00038436"/>
    </source>
</evidence>
<dbReference type="InterPro" id="IPR007387">
    <property type="entry name" value="TRAP_DctQ"/>
</dbReference>
<feature type="transmembrane region" description="Helical" evidence="9">
    <location>
        <begin position="118"/>
        <end position="142"/>
    </location>
</feature>
<keyword evidence="2 9" id="KW-0813">Transport</keyword>
<comment type="subcellular location">
    <subcellularLocation>
        <location evidence="1 9">Cell inner membrane</location>
        <topology evidence="1 9">Multi-pass membrane protein</topology>
    </subcellularLocation>
</comment>
<dbReference type="Pfam" id="PF04290">
    <property type="entry name" value="DctQ"/>
    <property type="match status" value="1"/>
</dbReference>
<keyword evidence="3" id="KW-1003">Cell membrane</keyword>
<accession>A0A7W9TQ57</accession>
<dbReference type="Proteomes" id="UP000541136">
    <property type="component" value="Unassembled WGS sequence"/>
</dbReference>
<evidence type="ECO:0000256" key="7">
    <source>
        <dbReference type="ARBA" id="ARBA00023136"/>
    </source>
</evidence>
<evidence type="ECO:0000313" key="11">
    <source>
        <dbReference type="EMBL" id="MBB6083507.1"/>
    </source>
</evidence>
<comment type="subunit">
    <text evidence="9">The complex comprises the extracytoplasmic solute receptor protein and the two transmembrane proteins.</text>
</comment>
<name>A0A7W9TQ57_CASDE</name>
<dbReference type="EMBL" id="JACHIB010000007">
    <property type="protein sequence ID" value="MBB6083507.1"/>
    <property type="molecule type" value="Genomic_DNA"/>
</dbReference>
<sequence length="193" mass="20719">MRRASGTSLAAMAAGGGAAAAPAGWWIRLSDGYTRACARLARLCMMLSVAGMIALLAAVAFQVFGRHVLNDTPTWAESLSLLLVLYVTMMGAAVGVRDGTHIGFESLLLLVPAARRRFLLLLVHALVLAFGLLMAWNCAVLAESVHAYKIPNLGVSEGWKYMPATIAGGLIMIFSVEHIVAVLRDRKVEPSWR</sequence>
<dbReference type="GO" id="GO:0022857">
    <property type="term" value="F:transmembrane transporter activity"/>
    <property type="evidence" value="ECO:0007669"/>
    <property type="project" value="UniProtKB-UniRule"/>
</dbReference>
<evidence type="ECO:0000256" key="5">
    <source>
        <dbReference type="ARBA" id="ARBA00022692"/>
    </source>
</evidence>
<protein>
    <recommendedName>
        <fullName evidence="9">TRAP transporter small permease protein</fullName>
    </recommendedName>
</protein>
<dbReference type="PANTHER" id="PTHR35011">
    <property type="entry name" value="2,3-DIKETO-L-GULONATE TRAP TRANSPORTER SMALL PERMEASE PROTEIN YIAM"/>
    <property type="match status" value="1"/>
</dbReference>
<organism evidence="11 12">
    <name type="scientific">Castellaniella defragrans</name>
    <name type="common">Alcaligenes defragrans</name>
    <dbReference type="NCBI Taxonomy" id="75697"/>
    <lineage>
        <taxon>Bacteria</taxon>
        <taxon>Pseudomonadati</taxon>
        <taxon>Pseudomonadota</taxon>
        <taxon>Betaproteobacteria</taxon>
        <taxon>Burkholderiales</taxon>
        <taxon>Alcaligenaceae</taxon>
        <taxon>Castellaniella</taxon>
    </lineage>
</organism>
<evidence type="ECO:0000259" key="10">
    <source>
        <dbReference type="Pfam" id="PF04290"/>
    </source>
</evidence>
<feature type="transmembrane region" description="Helical" evidence="9">
    <location>
        <begin position="79"/>
        <end position="97"/>
    </location>
</feature>
<evidence type="ECO:0000256" key="3">
    <source>
        <dbReference type="ARBA" id="ARBA00022475"/>
    </source>
</evidence>
<reference evidence="11 12" key="1">
    <citation type="submission" date="2020-08" db="EMBL/GenBank/DDBJ databases">
        <title>Genomic Encyclopedia of Type Strains, Phase IV (KMG-IV): sequencing the most valuable type-strain genomes for metagenomic binning, comparative biology and taxonomic classification.</title>
        <authorList>
            <person name="Goeker M."/>
        </authorList>
    </citation>
    <scope>NUCLEOTIDE SEQUENCE [LARGE SCALE GENOMIC DNA]</scope>
    <source>
        <strain evidence="11 12">DSM 12141</strain>
    </source>
</reference>
<feature type="domain" description="Tripartite ATP-independent periplasmic transporters DctQ component" evidence="10">
    <location>
        <begin position="56"/>
        <end position="184"/>
    </location>
</feature>
<dbReference type="PANTHER" id="PTHR35011:SF11">
    <property type="entry name" value="TRAP TRANSPORTER SMALL PERMEASE PROTEIN"/>
    <property type="match status" value="1"/>
</dbReference>
<keyword evidence="6 9" id="KW-1133">Transmembrane helix</keyword>
<evidence type="ECO:0000256" key="4">
    <source>
        <dbReference type="ARBA" id="ARBA00022519"/>
    </source>
</evidence>
<dbReference type="AlphaFoldDB" id="A0A7W9TQ57"/>
<evidence type="ECO:0000256" key="6">
    <source>
        <dbReference type="ARBA" id="ARBA00022989"/>
    </source>
</evidence>
<gene>
    <name evidence="11" type="ORF">HNR28_001545</name>
</gene>
<keyword evidence="5 9" id="KW-0812">Transmembrane</keyword>
<dbReference type="InterPro" id="IPR055348">
    <property type="entry name" value="DctQ"/>
</dbReference>
<dbReference type="GO" id="GO:0005886">
    <property type="term" value="C:plasma membrane"/>
    <property type="evidence" value="ECO:0007669"/>
    <property type="project" value="UniProtKB-SubCell"/>
</dbReference>
<comment type="caution">
    <text evidence="9">Lacks conserved residue(s) required for the propagation of feature annotation.</text>
</comment>
<keyword evidence="7 9" id="KW-0472">Membrane</keyword>
<feature type="transmembrane region" description="Helical" evidence="9">
    <location>
        <begin position="6"/>
        <end position="28"/>
    </location>
</feature>
<comment type="caution">
    <text evidence="11">The sequence shown here is derived from an EMBL/GenBank/DDBJ whole genome shotgun (WGS) entry which is preliminary data.</text>
</comment>
<evidence type="ECO:0000256" key="2">
    <source>
        <dbReference type="ARBA" id="ARBA00022448"/>
    </source>
</evidence>